<dbReference type="InterPro" id="IPR051989">
    <property type="entry name" value="FKBP-like_isomerase"/>
</dbReference>
<feature type="domain" description="PPIase FKBP-type" evidence="15">
    <location>
        <begin position="407"/>
        <end position="493"/>
    </location>
</feature>
<dbReference type="Proteomes" id="UP000694397">
    <property type="component" value="Chromosome 20"/>
</dbReference>
<evidence type="ECO:0000256" key="7">
    <source>
        <dbReference type="ARBA" id="ARBA00022824"/>
    </source>
</evidence>
<dbReference type="OrthoDB" id="1902587at2759"/>
<reference evidence="17 18" key="1">
    <citation type="submission" date="2019-04" db="EMBL/GenBank/DDBJ databases">
        <authorList>
            <consortium name="Wellcome Sanger Institute Data Sharing"/>
        </authorList>
    </citation>
    <scope>NUCLEOTIDE SEQUENCE [LARGE SCALE GENOMIC DNA]</scope>
</reference>
<evidence type="ECO:0000256" key="3">
    <source>
        <dbReference type="ARBA" id="ARBA00013194"/>
    </source>
</evidence>
<dbReference type="AlphaFoldDB" id="A0A8C9RPC0"/>
<evidence type="ECO:0000256" key="4">
    <source>
        <dbReference type="ARBA" id="ARBA00022723"/>
    </source>
</evidence>
<gene>
    <name evidence="17" type="primary">FKBP10</name>
    <name evidence="17" type="synonym">LOC108919682</name>
</gene>
<dbReference type="Ensembl" id="ENSSFOT00015019354.2">
    <property type="protein sequence ID" value="ENSSFOP00015019135.2"/>
    <property type="gene ID" value="ENSSFOG00015012301.2"/>
</dbReference>
<dbReference type="InterPro" id="IPR001179">
    <property type="entry name" value="PPIase_FKBP_dom"/>
</dbReference>
<keyword evidence="4" id="KW-0479">Metal-binding</keyword>
<keyword evidence="6" id="KW-0677">Repeat</keyword>
<dbReference type="InterPro" id="IPR018247">
    <property type="entry name" value="EF_Hand_1_Ca_BS"/>
</dbReference>
<dbReference type="InterPro" id="IPR002048">
    <property type="entry name" value="EF_hand_dom"/>
</dbReference>
<evidence type="ECO:0000256" key="12">
    <source>
        <dbReference type="ARBA" id="ARBA00055986"/>
    </source>
</evidence>
<evidence type="ECO:0000256" key="11">
    <source>
        <dbReference type="ARBA" id="ARBA00023235"/>
    </source>
</evidence>
<dbReference type="GO" id="GO:0005509">
    <property type="term" value="F:calcium ion binding"/>
    <property type="evidence" value="ECO:0007669"/>
    <property type="project" value="InterPro"/>
</dbReference>
<evidence type="ECO:0000313" key="17">
    <source>
        <dbReference type="Ensembl" id="ENSSFOP00015019135.2"/>
    </source>
</evidence>
<evidence type="ECO:0000313" key="18">
    <source>
        <dbReference type="Proteomes" id="UP000694397"/>
    </source>
</evidence>
<dbReference type="PANTHER" id="PTHR46046">
    <property type="entry name" value="PEPTIDYLPROLYL ISOMERASE"/>
    <property type="match status" value="1"/>
</dbReference>
<evidence type="ECO:0000256" key="5">
    <source>
        <dbReference type="ARBA" id="ARBA00022729"/>
    </source>
</evidence>
<feature type="domain" description="PPIase FKBP-type" evidence="15">
    <location>
        <begin position="183"/>
        <end position="271"/>
    </location>
</feature>
<accession>A0A8C9RPC0</accession>
<name>A0A8C9RPC0_SCLFO</name>
<evidence type="ECO:0000259" key="15">
    <source>
        <dbReference type="PROSITE" id="PS50059"/>
    </source>
</evidence>
<dbReference type="InterPro" id="IPR011992">
    <property type="entry name" value="EF-hand-dom_pair"/>
</dbReference>
<feature type="domain" description="EF-hand" evidence="16">
    <location>
        <begin position="504"/>
        <end position="539"/>
    </location>
</feature>
<sequence length="590" mass="65755">EIKNKKCARTTHPAPAGPKKSAVLVTLRIARKMRALLWVAALALCSGGPLEDVVVERYSVPDECAREVEHGDHVRYHYNGTFTDGKKFDSSHDRGLPFSGQVGLGRLITGMERGIKGMCINERRKITVPPHLAYGSVGAADVIPPDTTLVFDVHLLDIWNTKDRVQTSTISRPQQCKRAVQRTDFVRYHYNGTLLDGTPFDSSYERKQTYDTYVGEGWLIKGMDEGLLGMCVGEKRNMIIPPFLAYGADGHGTEIPPHASLVFDVLLVDLHNPKDDIVIDNQVVPESCTRKSVPGDFIRYHYNGTFLDGMPFESSYQRNSTYNTYVGMGYMIPGMDKALLGVCIGERRRVTIPPHLAYGENGVGDDIPRSAVLVFDIHVIDFHNARDPVEVQVTHRPEECNMSSAVDDLVQYQYNCSLLDGTLLFSSRDYERPQEVVLGADKVIDGLDEGLRGMCVGERRVLIVPPHLGHGDISGGVPPNAVLRFDVELVGIQKGVPKGYLFVWLEEGPSELFQALDVNKDQEVPLEEFSAFIKSLVAEGKGRLRPGQHSDVVIQDMFNNQDRNKDGRITADELKLKAQEDAERSRHEEL</sequence>
<keyword evidence="8" id="KW-0106">Calcium</keyword>
<dbReference type="PANTHER" id="PTHR46046:SF3">
    <property type="entry name" value="PEPTIDYL-PROLYL CIS-TRANS ISOMERASE FKBP10"/>
    <property type="match status" value="1"/>
</dbReference>
<keyword evidence="5" id="KW-0732">Signal</keyword>
<dbReference type="SMART" id="SM00054">
    <property type="entry name" value="EFh"/>
    <property type="match status" value="2"/>
</dbReference>
<evidence type="ECO:0000256" key="10">
    <source>
        <dbReference type="ARBA" id="ARBA00023180"/>
    </source>
</evidence>
<dbReference type="FunFam" id="3.10.50.40:FF:000002">
    <property type="entry name" value="Peptidylprolyl isomerase"/>
    <property type="match status" value="3"/>
</dbReference>
<dbReference type="PROSITE" id="PS00018">
    <property type="entry name" value="EF_HAND_1"/>
    <property type="match status" value="1"/>
</dbReference>
<evidence type="ECO:0000256" key="2">
    <source>
        <dbReference type="ARBA" id="ARBA00004240"/>
    </source>
</evidence>
<dbReference type="Pfam" id="PF00254">
    <property type="entry name" value="FKBP_C"/>
    <property type="match status" value="4"/>
</dbReference>
<keyword evidence="11 13" id="KW-0413">Isomerase</keyword>
<evidence type="ECO:0000256" key="9">
    <source>
        <dbReference type="ARBA" id="ARBA00023110"/>
    </source>
</evidence>
<evidence type="ECO:0000256" key="14">
    <source>
        <dbReference type="SAM" id="MobiDB-lite"/>
    </source>
</evidence>
<evidence type="ECO:0000256" key="6">
    <source>
        <dbReference type="ARBA" id="ARBA00022737"/>
    </source>
</evidence>
<comment type="subcellular location">
    <subcellularLocation>
        <location evidence="2">Endoplasmic reticulum</location>
    </subcellularLocation>
</comment>
<feature type="domain" description="EF-hand" evidence="16">
    <location>
        <begin position="549"/>
        <end position="584"/>
    </location>
</feature>
<dbReference type="EC" id="5.2.1.8" evidence="3 13"/>
<evidence type="ECO:0000259" key="16">
    <source>
        <dbReference type="PROSITE" id="PS50222"/>
    </source>
</evidence>
<dbReference type="GO" id="GO:0005783">
    <property type="term" value="C:endoplasmic reticulum"/>
    <property type="evidence" value="ECO:0007669"/>
    <property type="project" value="UniProtKB-SubCell"/>
</dbReference>
<dbReference type="Pfam" id="PF13499">
    <property type="entry name" value="EF-hand_7"/>
    <property type="match status" value="1"/>
</dbReference>
<keyword evidence="18" id="KW-1185">Reference proteome</keyword>
<comment type="function">
    <text evidence="12">PPIases accelerate the folding of proteins during protein synthesis.</text>
</comment>
<comment type="catalytic activity">
    <reaction evidence="1 13">
        <text>[protein]-peptidylproline (omega=180) = [protein]-peptidylproline (omega=0)</text>
        <dbReference type="Rhea" id="RHEA:16237"/>
        <dbReference type="Rhea" id="RHEA-COMP:10747"/>
        <dbReference type="Rhea" id="RHEA-COMP:10748"/>
        <dbReference type="ChEBI" id="CHEBI:83833"/>
        <dbReference type="ChEBI" id="CHEBI:83834"/>
        <dbReference type="EC" id="5.2.1.8"/>
    </reaction>
</comment>
<keyword evidence="7" id="KW-0256">Endoplasmic reticulum</keyword>
<dbReference type="SUPFAM" id="SSF47473">
    <property type="entry name" value="EF-hand"/>
    <property type="match status" value="1"/>
</dbReference>
<dbReference type="GeneTree" id="ENSGT00940000156331"/>
<dbReference type="PROSITE" id="PS50059">
    <property type="entry name" value="FKBP_PPIASE"/>
    <property type="match status" value="4"/>
</dbReference>
<evidence type="ECO:0000256" key="8">
    <source>
        <dbReference type="ARBA" id="ARBA00022837"/>
    </source>
</evidence>
<feature type="domain" description="PPIase FKBP-type" evidence="15">
    <location>
        <begin position="295"/>
        <end position="383"/>
    </location>
</feature>
<feature type="domain" description="PPIase FKBP-type" evidence="15">
    <location>
        <begin position="71"/>
        <end position="159"/>
    </location>
</feature>
<dbReference type="Gene3D" id="1.10.238.10">
    <property type="entry name" value="EF-hand"/>
    <property type="match status" value="1"/>
</dbReference>
<dbReference type="PROSITE" id="PS50222">
    <property type="entry name" value="EF_HAND_2"/>
    <property type="match status" value="2"/>
</dbReference>
<evidence type="ECO:0000256" key="1">
    <source>
        <dbReference type="ARBA" id="ARBA00000971"/>
    </source>
</evidence>
<keyword evidence="9 13" id="KW-0697">Rotamase</keyword>
<organism evidence="17 18">
    <name type="scientific">Scleropages formosus</name>
    <name type="common">Asian bonytongue</name>
    <name type="synonym">Osteoglossum formosum</name>
    <dbReference type="NCBI Taxonomy" id="113540"/>
    <lineage>
        <taxon>Eukaryota</taxon>
        <taxon>Metazoa</taxon>
        <taxon>Chordata</taxon>
        <taxon>Craniata</taxon>
        <taxon>Vertebrata</taxon>
        <taxon>Euteleostomi</taxon>
        <taxon>Actinopterygii</taxon>
        <taxon>Neopterygii</taxon>
        <taxon>Teleostei</taxon>
        <taxon>Osteoglossocephala</taxon>
        <taxon>Osteoglossomorpha</taxon>
        <taxon>Osteoglossiformes</taxon>
        <taxon>Osteoglossidae</taxon>
        <taxon>Scleropages</taxon>
    </lineage>
</organism>
<keyword evidence="10" id="KW-0325">Glycoprotein</keyword>
<evidence type="ECO:0000256" key="13">
    <source>
        <dbReference type="PROSITE-ProRule" id="PRU00277"/>
    </source>
</evidence>
<dbReference type="Gene3D" id="3.10.50.40">
    <property type="match status" value="4"/>
</dbReference>
<dbReference type="SUPFAM" id="SSF54534">
    <property type="entry name" value="FKBP-like"/>
    <property type="match status" value="4"/>
</dbReference>
<protein>
    <recommendedName>
        <fullName evidence="3 13">peptidylprolyl isomerase</fullName>
        <ecNumber evidence="3 13">5.2.1.8</ecNumber>
    </recommendedName>
</protein>
<feature type="region of interest" description="Disordered" evidence="14">
    <location>
        <begin position="563"/>
        <end position="590"/>
    </location>
</feature>
<reference evidence="17" key="3">
    <citation type="submission" date="2025-09" db="UniProtKB">
        <authorList>
            <consortium name="Ensembl"/>
        </authorList>
    </citation>
    <scope>IDENTIFICATION</scope>
</reference>
<proteinExistence type="predicted"/>
<dbReference type="GO" id="GO:0003755">
    <property type="term" value="F:peptidyl-prolyl cis-trans isomerase activity"/>
    <property type="evidence" value="ECO:0007669"/>
    <property type="project" value="UniProtKB-KW"/>
</dbReference>
<reference evidence="17" key="2">
    <citation type="submission" date="2025-08" db="UniProtKB">
        <authorList>
            <consortium name="Ensembl"/>
        </authorList>
    </citation>
    <scope>IDENTIFICATION</scope>
</reference>
<dbReference type="InterPro" id="IPR046357">
    <property type="entry name" value="PPIase_dom_sf"/>
</dbReference>